<dbReference type="Proteomes" id="UP000034883">
    <property type="component" value="Chromosome"/>
</dbReference>
<dbReference type="Gene3D" id="3.40.50.10710">
    <property type="entry name" value="Metallo-hydrolase/oxidoreductase"/>
    <property type="match status" value="1"/>
</dbReference>
<accession>A0A0F6SF43</accession>
<organism evidence="9 10">
    <name type="scientific">Sandaracinus amylolyticus</name>
    <dbReference type="NCBI Taxonomy" id="927083"/>
    <lineage>
        <taxon>Bacteria</taxon>
        <taxon>Pseudomonadati</taxon>
        <taxon>Myxococcota</taxon>
        <taxon>Polyangia</taxon>
        <taxon>Polyangiales</taxon>
        <taxon>Sandaracinaceae</taxon>
        <taxon>Sandaracinus</taxon>
    </lineage>
</organism>
<keyword evidence="4" id="KW-0378">Hydrolase</keyword>
<dbReference type="GO" id="GO:0004527">
    <property type="term" value="F:exonuclease activity"/>
    <property type="evidence" value="ECO:0007669"/>
    <property type="project" value="UniProtKB-KW"/>
</dbReference>
<dbReference type="PANTHER" id="PTHR43694:SF1">
    <property type="entry name" value="RIBONUCLEASE J"/>
    <property type="match status" value="1"/>
</dbReference>
<keyword evidence="10" id="KW-1185">Reference proteome</keyword>
<dbReference type="CDD" id="cd07714">
    <property type="entry name" value="RNaseJ_MBL-fold"/>
    <property type="match status" value="1"/>
</dbReference>
<reference evidence="9 10" key="1">
    <citation type="submission" date="2015-03" db="EMBL/GenBank/DDBJ databases">
        <title>Genome assembly of Sandaracinus amylolyticus DSM 53668.</title>
        <authorList>
            <person name="Sharma G."/>
            <person name="Subramanian S."/>
        </authorList>
    </citation>
    <scope>NUCLEOTIDE SEQUENCE [LARGE SCALE GENOMIC DNA]</scope>
    <source>
        <strain evidence="9 10">DSM 53668</strain>
    </source>
</reference>
<dbReference type="InterPro" id="IPR011108">
    <property type="entry name" value="RMMBL"/>
</dbReference>
<evidence type="ECO:0000256" key="6">
    <source>
        <dbReference type="ARBA" id="ARBA00022839"/>
    </source>
</evidence>
<dbReference type="Gene3D" id="3.10.20.580">
    <property type="match status" value="1"/>
</dbReference>
<dbReference type="SUPFAM" id="SSF56281">
    <property type="entry name" value="Metallo-hydrolase/oxidoreductase"/>
    <property type="match status" value="1"/>
</dbReference>
<keyword evidence="7" id="KW-0694">RNA-binding</keyword>
<dbReference type="AlphaFoldDB" id="A0A0F6SF43"/>
<feature type="domain" description="Metallo-beta-lactamase" evidence="8">
    <location>
        <begin position="11"/>
        <end position="207"/>
    </location>
</feature>
<keyword evidence="1" id="KW-0963">Cytoplasm</keyword>
<sequence>MIPLGGLGEIGMNCMAIEHGDDILVLDCGVTFDSRGLGIDLVHADFGYVLDRREKVRGLVLTHGHEDHIGATSWFLRDIPVPVWGPPYALALVKQRIAEHPFHDIERLDLRTMQHGVEYAIGPFSWELWRVTHSIPDAHGIVIRTPVGTIVHSGDFKIDRDPPPGDHMDLARIEEIAREGVRVMMSDSTNALTHGHSGGERQVEQSLEELVRNARDRVVIGLFASNVGRIRALLDVARTTGRKLIPMGRSVDTHLRIAEELGVITDPHDVLVPRDRARNIPREQCLIVATGSQGEGPAALPRLANGTHPDLELGAGDLVILSARIIPGNERAVLELINTLERRGISVVHRGNDPRVHVSGHAHRDEQRELIQLVRPRTFVPVHGTFMHLKAHAEIARDAGVPEVFFFENGQVIELHEDRTELAERVHSGRVHIDHFEPVQERVIRDRTLLAQLGVVFVSLLCDQRGRILDDPQIVSRGVIDEDADYDLLEDLRDDVRDAVETMRVPEDRISDELLRDQVRRAVRRFFGRELGRKPLVYATIARVETRR</sequence>
<dbReference type="KEGG" id="samy:DB32_003443"/>
<protein>
    <submittedName>
        <fullName evidence="9">Ribonuclease J2 (Endoribonuclease in RNA processing)</fullName>
    </submittedName>
</protein>
<dbReference type="InterPro" id="IPR055132">
    <property type="entry name" value="RNase_J_b_CASP"/>
</dbReference>
<gene>
    <name evidence="9" type="ORF">DB32_003443</name>
</gene>
<dbReference type="NCBIfam" id="TIGR00649">
    <property type="entry name" value="MG423"/>
    <property type="match status" value="1"/>
</dbReference>
<proteinExistence type="predicted"/>
<evidence type="ECO:0000256" key="4">
    <source>
        <dbReference type="ARBA" id="ARBA00022801"/>
    </source>
</evidence>
<name>A0A0F6SF43_9BACT</name>
<keyword evidence="2" id="KW-0540">Nuclease</keyword>
<evidence type="ECO:0000256" key="5">
    <source>
        <dbReference type="ARBA" id="ARBA00022833"/>
    </source>
</evidence>
<evidence type="ECO:0000259" key="8">
    <source>
        <dbReference type="SMART" id="SM00849"/>
    </source>
</evidence>
<evidence type="ECO:0000313" key="10">
    <source>
        <dbReference type="Proteomes" id="UP000034883"/>
    </source>
</evidence>
<dbReference type="SMART" id="SM00849">
    <property type="entry name" value="Lactamase_B"/>
    <property type="match status" value="1"/>
</dbReference>
<dbReference type="GO" id="GO:0003723">
    <property type="term" value="F:RNA binding"/>
    <property type="evidence" value="ECO:0007669"/>
    <property type="project" value="UniProtKB-KW"/>
</dbReference>
<dbReference type="InterPro" id="IPR004613">
    <property type="entry name" value="RNase_J"/>
</dbReference>
<keyword evidence="5" id="KW-0862">Zinc</keyword>
<evidence type="ECO:0000313" key="9">
    <source>
        <dbReference type="EMBL" id="AKF06294.1"/>
    </source>
</evidence>
<evidence type="ECO:0000256" key="2">
    <source>
        <dbReference type="ARBA" id="ARBA00022722"/>
    </source>
</evidence>
<dbReference type="InterPro" id="IPR036866">
    <property type="entry name" value="RibonucZ/Hydroxyglut_hydro"/>
</dbReference>
<dbReference type="Gene3D" id="3.60.15.10">
    <property type="entry name" value="Ribonuclease Z/Hydroxyacylglutathione hydrolase-like"/>
    <property type="match status" value="1"/>
</dbReference>
<evidence type="ECO:0000256" key="7">
    <source>
        <dbReference type="ARBA" id="ARBA00022884"/>
    </source>
</evidence>
<evidence type="ECO:0000256" key="3">
    <source>
        <dbReference type="ARBA" id="ARBA00022723"/>
    </source>
</evidence>
<dbReference type="InterPro" id="IPR001279">
    <property type="entry name" value="Metallo-B-lactamas"/>
</dbReference>
<keyword evidence="6" id="KW-0269">Exonuclease</keyword>
<dbReference type="Pfam" id="PF17770">
    <property type="entry name" value="RNase_J_C"/>
    <property type="match status" value="1"/>
</dbReference>
<dbReference type="InterPro" id="IPR041636">
    <property type="entry name" value="RNase_J_C"/>
</dbReference>
<dbReference type="Pfam" id="PF07521">
    <property type="entry name" value="RMMBL"/>
    <property type="match status" value="1"/>
</dbReference>
<dbReference type="InterPro" id="IPR042173">
    <property type="entry name" value="RNase_J_2"/>
</dbReference>
<evidence type="ECO:0000256" key="1">
    <source>
        <dbReference type="ARBA" id="ARBA00022490"/>
    </source>
</evidence>
<dbReference type="Pfam" id="PF22505">
    <property type="entry name" value="RNase_J_b_CASP"/>
    <property type="match status" value="1"/>
</dbReference>
<dbReference type="STRING" id="927083.DB32_003443"/>
<keyword evidence="3" id="KW-0479">Metal-binding</keyword>
<dbReference type="PANTHER" id="PTHR43694">
    <property type="entry name" value="RIBONUCLEASE J"/>
    <property type="match status" value="1"/>
</dbReference>
<dbReference type="GO" id="GO:0046872">
    <property type="term" value="F:metal ion binding"/>
    <property type="evidence" value="ECO:0007669"/>
    <property type="project" value="UniProtKB-KW"/>
</dbReference>
<dbReference type="EMBL" id="CP011125">
    <property type="protein sequence ID" value="AKF06294.1"/>
    <property type="molecule type" value="Genomic_DNA"/>
</dbReference>